<evidence type="ECO:0000256" key="9">
    <source>
        <dbReference type="ARBA" id="ARBA00048173"/>
    </source>
</evidence>
<accession>A0AAW5JRR6</accession>
<dbReference type="PANTHER" id="PTHR34047">
    <property type="entry name" value="NUCLEAR INTRON MATURASE 1, MITOCHONDRIAL-RELATED"/>
    <property type="match status" value="1"/>
</dbReference>
<keyword evidence="3" id="KW-0548">Nucleotidyltransferase</keyword>
<keyword evidence="5" id="KW-0460">Magnesium</keyword>
<dbReference type="RefSeq" id="WP_256304887.1">
    <property type="nucleotide sequence ID" value="NZ_JANFYS010000060.1"/>
</dbReference>
<evidence type="ECO:0000313" key="11">
    <source>
        <dbReference type="EMBL" id="MCQ4771837.1"/>
    </source>
</evidence>
<dbReference type="NCBIfam" id="NF038237">
    <property type="entry name" value="retron_Ec67_fus"/>
    <property type="match status" value="1"/>
</dbReference>
<evidence type="ECO:0000259" key="10">
    <source>
        <dbReference type="PROSITE" id="PS50878"/>
    </source>
</evidence>
<keyword evidence="6 11" id="KW-0695">RNA-directed DNA polymerase</keyword>
<comment type="catalytic activity">
    <reaction evidence="9">
        <text>DNA(n) + a 2'-deoxyribonucleoside 5'-triphosphate = DNA(n+1) + diphosphate</text>
        <dbReference type="Rhea" id="RHEA:22508"/>
        <dbReference type="Rhea" id="RHEA-COMP:17339"/>
        <dbReference type="Rhea" id="RHEA-COMP:17340"/>
        <dbReference type="ChEBI" id="CHEBI:33019"/>
        <dbReference type="ChEBI" id="CHEBI:61560"/>
        <dbReference type="ChEBI" id="CHEBI:173112"/>
        <dbReference type="EC" id="2.7.7.49"/>
    </reaction>
</comment>
<dbReference type="InterPro" id="IPR000477">
    <property type="entry name" value="RT_dom"/>
</dbReference>
<keyword evidence="7" id="KW-0051">Antiviral defense</keyword>
<evidence type="ECO:0000256" key="1">
    <source>
        <dbReference type="ARBA" id="ARBA00012493"/>
    </source>
</evidence>
<dbReference type="SUPFAM" id="SSF56672">
    <property type="entry name" value="DNA/RNA polymerases"/>
    <property type="match status" value="1"/>
</dbReference>
<dbReference type="InterPro" id="IPR000123">
    <property type="entry name" value="Reverse_transcriptase_msDNA"/>
</dbReference>
<evidence type="ECO:0000256" key="6">
    <source>
        <dbReference type="ARBA" id="ARBA00022918"/>
    </source>
</evidence>
<dbReference type="PANTHER" id="PTHR34047:SF7">
    <property type="entry name" value="RNA-DIRECTED DNA POLYMERASE"/>
    <property type="match status" value="1"/>
</dbReference>
<dbReference type="EC" id="2.7.7.49" evidence="1"/>
<comment type="caution">
    <text evidence="11">The sequence shown here is derived from an EMBL/GenBank/DDBJ whole genome shotgun (WGS) entry which is preliminary data.</text>
</comment>
<protein>
    <recommendedName>
        <fullName evidence="1">RNA-directed DNA polymerase</fullName>
        <ecNumber evidence="1">2.7.7.49</ecNumber>
    </recommendedName>
</protein>
<dbReference type="Pfam" id="PF00078">
    <property type="entry name" value="RVT_1"/>
    <property type="match status" value="1"/>
</dbReference>
<name>A0AAW5JRR6_9FIRM</name>
<dbReference type="GO" id="GO:0003723">
    <property type="term" value="F:RNA binding"/>
    <property type="evidence" value="ECO:0007669"/>
    <property type="project" value="InterPro"/>
</dbReference>
<dbReference type="EMBL" id="JANFYS010000060">
    <property type="protein sequence ID" value="MCQ4771837.1"/>
    <property type="molecule type" value="Genomic_DNA"/>
</dbReference>
<evidence type="ECO:0000256" key="5">
    <source>
        <dbReference type="ARBA" id="ARBA00022842"/>
    </source>
</evidence>
<dbReference type="GO" id="GO:0051607">
    <property type="term" value="P:defense response to virus"/>
    <property type="evidence" value="ECO:0007669"/>
    <property type="project" value="UniProtKB-KW"/>
</dbReference>
<dbReference type="InterPro" id="IPR043502">
    <property type="entry name" value="DNA/RNA_pol_sf"/>
</dbReference>
<evidence type="ECO:0000256" key="7">
    <source>
        <dbReference type="ARBA" id="ARBA00023118"/>
    </source>
</evidence>
<dbReference type="Proteomes" id="UP001204562">
    <property type="component" value="Unassembled WGS sequence"/>
</dbReference>
<evidence type="ECO:0000256" key="4">
    <source>
        <dbReference type="ARBA" id="ARBA00022723"/>
    </source>
</evidence>
<keyword evidence="4" id="KW-0479">Metal-binding</keyword>
<proteinExistence type="inferred from homology"/>
<dbReference type="PRINTS" id="PR00866">
    <property type="entry name" value="RNADNAPOLMS"/>
</dbReference>
<dbReference type="GO" id="GO:0003964">
    <property type="term" value="F:RNA-directed DNA polymerase activity"/>
    <property type="evidence" value="ECO:0007669"/>
    <property type="project" value="UniProtKB-KW"/>
</dbReference>
<dbReference type="PROSITE" id="PS50878">
    <property type="entry name" value="RT_POL"/>
    <property type="match status" value="1"/>
</dbReference>
<dbReference type="InterPro" id="IPR053543">
    <property type="entry name" value="Bacterial_RT"/>
</dbReference>
<dbReference type="AlphaFoldDB" id="A0AAW5JRR6"/>
<gene>
    <name evidence="11" type="ORF">NE579_15475</name>
</gene>
<dbReference type="GO" id="GO:0046872">
    <property type="term" value="F:metal ion binding"/>
    <property type="evidence" value="ECO:0007669"/>
    <property type="project" value="UniProtKB-KW"/>
</dbReference>
<dbReference type="InterPro" id="IPR051083">
    <property type="entry name" value="GrpII_Intron_Splice-Mob/Def"/>
</dbReference>
<feature type="domain" description="Reverse transcriptase" evidence="10">
    <location>
        <begin position="1"/>
        <end position="249"/>
    </location>
</feature>
<reference evidence="11" key="1">
    <citation type="submission" date="2022-06" db="EMBL/GenBank/DDBJ databases">
        <title>Isolation of gut microbiota from human fecal samples.</title>
        <authorList>
            <person name="Pamer E.G."/>
            <person name="Barat B."/>
            <person name="Waligurski E."/>
            <person name="Medina S."/>
            <person name="Paddock L."/>
            <person name="Mostad J."/>
        </authorList>
    </citation>
    <scope>NUCLEOTIDE SEQUENCE</scope>
    <source>
        <strain evidence="11">DFI.9.91</strain>
    </source>
</reference>
<sequence>MKKFCDIQSRNELADYLSIPRSKLTHILYVKKPDSYYTTFEIPKRNGETRTICAPSGDLKILQVKLSNILWLYQKSIWEEKGIQPNVSHAFEKEKSIITNARIHRNKRFVLNLDLENFFDSFHFGRVQGYFEKNNNFKLPHDVAVILAQLTCYQGHLPQGAPSSPIITNLISQTLDAYLLRVAKKYKLDYTRYADDLTFSTNDKHFVENQEYFLTEASAAIKRAGFSINKKKTRFQFKDSRQEVTGLIVNKKLNVNHTYVRKTRAMAHQLYSTGEYLIDGVPGTIKQLEGRFSFIDQMDHYNNILDPQEIKHDAFNLNGRGRQYQTFIFYKYLFANTKPIIVTEGKTDIRYIKAALKSLYTKYPRLIQKDTEGNFSYKFSFFRRTKRWKYFFGISLDGADAIRILYRYHVGINRKIPPYLNYFQKLSGHEQHKPVILLYDNELKSERPLKKFLGEDVHATAAQKAALKANLHICLIPDSKLFVVTPPLVGDKEECEIEDLFTDELLDLSLEGKTFCRKDKFDNSKYFGKEIFSQYVYENYQKIDFSGFIPLLNAIDFVIAQTESSEK</sequence>
<organism evidence="11 12">
    <name type="scientific">Intestinimonas massiliensis</name>
    <name type="common">ex Afouda et al. 2020</name>
    <dbReference type="NCBI Taxonomy" id="1673721"/>
    <lineage>
        <taxon>Bacteria</taxon>
        <taxon>Bacillati</taxon>
        <taxon>Bacillota</taxon>
        <taxon>Clostridia</taxon>
        <taxon>Eubacteriales</taxon>
        <taxon>Intestinimonas</taxon>
    </lineage>
</organism>
<evidence type="ECO:0000256" key="2">
    <source>
        <dbReference type="ARBA" id="ARBA00022679"/>
    </source>
</evidence>
<evidence type="ECO:0000256" key="8">
    <source>
        <dbReference type="ARBA" id="ARBA00034120"/>
    </source>
</evidence>
<dbReference type="CDD" id="cd03487">
    <property type="entry name" value="RT_Bac_retron_II"/>
    <property type="match status" value="1"/>
</dbReference>
<evidence type="ECO:0000256" key="3">
    <source>
        <dbReference type="ARBA" id="ARBA00022695"/>
    </source>
</evidence>
<evidence type="ECO:0000313" key="12">
    <source>
        <dbReference type="Proteomes" id="UP001204562"/>
    </source>
</evidence>
<comment type="similarity">
    <text evidence="8">Belongs to the bacterial reverse transcriptase family.</text>
</comment>
<keyword evidence="2" id="KW-0808">Transferase</keyword>